<proteinExistence type="predicted"/>
<dbReference type="SUPFAM" id="SSF46955">
    <property type="entry name" value="Putative DNA-binding domain"/>
    <property type="match status" value="1"/>
</dbReference>
<dbReference type="GO" id="GO:0003677">
    <property type="term" value="F:DNA binding"/>
    <property type="evidence" value="ECO:0007669"/>
    <property type="project" value="UniProtKB-KW"/>
</dbReference>
<dbReference type="Gene3D" id="1.10.1660.10">
    <property type="match status" value="1"/>
</dbReference>
<keyword evidence="3" id="KW-0804">Transcription</keyword>
<dbReference type="OrthoDB" id="9802944at2"/>
<dbReference type="RefSeq" id="WP_100082721.1">
    <property type="nucleotide sequence ID" value="NZ_NQVN01000022.1"/>
</dbReference>
<gene>
    <name evidence="5" type="ORF">CJ014_22335</name>
</gene>
<keyword evidence="6" id="KW-1185">Reference proteome</keyword>
<comment type="caution">
    <text evidence="5">The sequence shown here is derived from an EMBL/GenBank/DDBJ whole genome shotgun (WGS) entry which is preliminary data.</text>
</comment>
<dbReference type="GO" id="GO:0003700">
    <property type="term" value="F:DNA-binding transcription factor activity"/>
    <property type="evidence" value="ECO:0007669"/>
    <property type="project" value="InterPro"/>
</dbReference>
<reference evidence="5 6" key="1">
    <citation type="submission" date="2017-08" db="EMBL/GenBank/DDBJ databases">
        <title>Pleomorphomonas carboxidotrophicus sp. nov., a new mesophilic hydrogenogenic carboxidotroph.</title>
        <authorList>
            <person name="Esquivel-Elizondo S."/>
            <person name="Krajmalnik-Brown R."/>
            <person name="Maldonado J."/>
        </authorList>
    </citation>
    <scope>NUCLEOTIDE SEQUENCE [LARGE SCALE GENOMIC DNA]</scope>
    <source>
        <strain evidence="5 6">SVCO-16</strain>
    </source>
</reference>
<dbReference type="InterPro" id="IPR047057">
    <property type="entry name" value="MerR_fam"/>
</dbReference>
<dbReference type="InterPro" id="IPR000551">
    <property type="entry name" value="MerR-type_HTH_dom"/>
</dbReference>
<keyword evidence="1" id="KW-0805">Transcription regulation</keyword>
<keyword evidence="2" id="KW-0238">DNA-binding</keyword>
<evidence type="ECO:0000256" key="2">
    <source>
        <dbReference type="ARBA" id="ARBA00023125"/>
    </source>
</evidence>
<dbReference type="PROSITE" id="PS50937">
    <property type="entry name" value="HTH_MERR_2"/>
    <property type="match status" value="1"/>
</dbReference>
<dbReference type="Pfam" id="PF13411">
    <property type="entry name" value="MerR_1"/>
    <property type="match status" value="1"/>
</dbReference>
<dbReference type="InterPro" id="IPR009061">
    <property type="entry name" value="DNA-bd_dom_put_sf"/>
</dbReference>
<evidence type="ECO:0000256" key="1">
    <source>
        <dbReference type="ARBA" id="ARBA00023015"/>
    </source>
</evidence>
<evidence type="ECO:0000313" key="6">
    <source>
        <dbReference type="Proteomes" id="UP000231070"/>
    </source>
</evidence>
<dbReference type="SMART" id="SM00422">
    <property type="entry name" value="HTH_MERR"/>
    <property type="match status" value="1"/>
</dbReference>
<evidence type="ECO:0000256" key="3">
    <source>
        <dbReference type="ARBA" id="ARBA00023163"/>
    </source>
</evidence>
<organism evidence="5 6">
    <name type="scientific">Pleomorphomonas carboxyditropha</name>
    <dbReference type="NCBI Taxonomy" id="2023338"/>
    <lineage>
        <taxon>Bacteria</taxon>
        <taxon>Pseudomonadati</taxon>
        <taxon>Pseudomonadota</taxon>
        <taxon>Alphaproteobacteria</taxon>
        <taxon>Hyphomicrobiales</taxon>
        <taxon>Pleomorphomonadaceae</taxon>
        <taxon>Pleomorphomonas</taxon>
    </lineage>
</organism>
<dbReference type="PROSITE" id="PS00552">
    <property type="entry name" value="HTH_MERR_1"/>
    <property type="match status" value="1"/>
</dbReference>
<dbReference type="EMBL" id="NQVN01000022">
    <property type="protein sequence ID" value="PIO97040.1"/>
    <property type="molecule type" value="Genomic_DNA"/>
</dbReference>
<dbReference type="PRINTS" id="PR00040">
    <property type="entry name" value="HTHMERR"/>
</dbReference>
<dbReference type="AlphaFoldDB" id="A0A2G9WSC5"/>
<dbReference type="Proteomes" id="UP000231070">
    <property type="component" value="Unassembled WGS sequence"/>
</dbReference>
<feature type="domain" description="HTH merR-type" evidence="4">
    <location>
        <begin position="6"/>
        <end position="73"/>
    </location>
</feature>
<dbReference type="PANTHER" id="PTHR30204">
    <property type="entry name" value="REDOX-CYCLING DRUG-SENSING TRANSCRIPTIONAL ACTIVATOR SOXR"/>
    <property type="match status" value="1"/>
</dbReference>
<dbReference type="CDD" id="cd04785">
    <property type="entry name" value="HTH_CadR-PbrR-like"/>
    <property type="match status" value="1"/>
</dbReference>
<evidence type="ECO:0000313" key="5">
    <source>
        <dbReference type="EMBL" id="PIO97040.1"/>
    </source>
</evidence>
<accession>A0A2G9WSC5</accession>
<dbReference type="PANTHER" id="PTHR30204:SF94">
    <property type="entry name" value="HEAVY METAL-DEPENDENT TRANSCRIPTIONAL REGULATOR HI_0293-RELATED"/>
    <property type="match status" value="1"/>
</dbReference>
<sequence length="161" mass="18155">MRTETTIGEAARITGVKVPTIRYYERIGLLPRPSRTESNRRAFDQEDLRRLAFIRHARELGFEIGAIRALLLLRDRRDQPCRNADAIAQARLEEIEARIAGLVTLKADLEAMIESGPHGRVGECHVIEVLADHALCRSDHSSHARLSPLDEQLDKRREGGS</sequence>
<name>A0A2G9WSC5_9HYPH</name>
<evidence type="ECO:0000259" key="4">
    <source>
        <dbReference type="PROSITE" id="PS50937"/>
    </source>
</evidence>
<protein>
    <submittedName>
        <fullName evidence="5">MerR family transcriptional regulator</fullName>
    </submittedName>
</protein>